<dbReference type="STRING" id="252740.A0A423VRG3"/>
<keyword evidence="5" id="KW-1185">Reference proteome</keyword>
<evidence type="ECO:0000256" key="2">
    <source>
        <dbReference type="SAM" id="MobiDB-lite"/>
    </source>
</evidence>
<organism evidence="4 5">
    <name type="scientific">Cytospora chrysosperma</name>
    <name type="common">Cytospora canker fungus</name>
    <name type="synonym">Sphaeria chrysosperma</name>
    <dbReference type="NCBI Taxonomy" id="252740"/>
    <lineage>
        <taxon>Eukaryota</taxon>
        <taxon>Fungi</taxon>
        <taxon>Dikarya</taxon>
        <taxon>Ascomycota</taxon>
        <taxon>Pezizomycotina</taxon>
        <taxon>Sordariomycetes</taxon>
        <taxon>Sordariomycetidae</taxon>
        <taxon>Diaporthales</taxon>
        <taxon>Cytosporaceae</taxon>
        <taxon>Cytospora</taxon>
    </lineage>
</organism>
<dbReference type="PANTHER" id="PTHR42071">
    <property type="entry name" value="PROTOGLOBIN DOMAIN-CONTAINING PROTEIN"/>
    <property type="match status" value="1"/>
</dbReference>
<dbReference type="PROSITE" id="PS00061">
    <property type="entry name" value="ADH_SHORT"/>
    <property type="match status" value="1"/>
</dbReference>
<comment type="caution">
    <text evidence="4">The sequence shown here is derived from an EMBL/GenBank/DDBJ whole genome shotgun (WGS) entry which is preliminary data.</text>
</comment>
<dbReference type="PANTHER" id="PTHR42071:SF1">
    <property type="entry name" value="GLOBIN-SENSOR DOMAIN-CONTAINING PROTEIN"/>
    <property type="match status" value="1"/>
</dbReference>
<dbReference type="Pfam" id="PF00106">
    <property type="entry name" value="adh_short"/>
    <property type="match status" value="2"/>
</dbReference>
<feature type="domain" description="Globin-sensor" evidence="3">
    <location>
        <begin position="289"/>
        <end position="457"/>
    </location>
</feature>
<dbReference type="CDD" id="cd05233">
    <property type="entry name" value="SDR_c"/>
    <property type="match status" value="1"/>
</dbReference>
<dbReference type="Proteomes" id="UP000284375">
    <property type="component" value="Unassembled WGS sequence"/>
</dbReference>
<evidence type="ECO:0000313" key="4">
    <source>
        <dbReference type="EMBL" id="ROV93519.1"/>
    </source>
</evidence>
<evidence type="ECO:0000313" key="5">
    <source>
        <dbReference type="Proteomes" id="UP000284375"/>
    </source>
</evidence>
<dbReference type="GO" id="GO:0020037">
    <property type="term" value="F:heme binding"/>
    <property type="evidence" value="ECO:0007669"/>
    <property type="project" value="InterPro"/>
</dbReference>
<feature type="compositionally biased region" description="Low complexity" evidence="2">
    <location>
        <begin position="491"/>
        <end position="506"/>
    </location>
</feature>
<gene>
    <name evidence="4" type="ORF">VSDG_06813</name>
</gene>
<dbReference type="Gene3D" id="3.40.50.720">
    <property type="entry name" value="NAD(P)-binding Rossmann-like Domain"/>
    <property type="match status" value="1"/>
</dbReference>
<dbReference type="GO" id="GO:0019825">
    <property type="term" value="F:oxygen binding"/>
    <property type="evidence" value="ECO:0007669"/>
    <property type="project" value="InterPro"/>
</dbReference>
<protein>
    <recommendedName>
        <fullName evidence="3">Globin-sensor domain-containing protein</fullName>
    </recommendedName>
</protein>
<dbReference type="Pfam" id="PF11563">
    <property type="entry name" value="Protoglobin"/>
    <property type="match status" value="1"/>
</dbReference>
<dbReference type="OrthoDB" id="2962696at2759"/>
<evidence type="ECO:0000259" key="3">
    <source>
        <dbReference type="Pfam" id="PF11563"/>
    </source>
</evidence>
<dbReference type="SUPFAM" id="SSF51735">
    <property type="entry name" value="NAD(P)-binding Rossmann-fold domains"/>
    <property type="match status" value="1"/>
</dbReference>
<evidence type="ECO:0000256" key="1">
    <source>
        <dbReference type="ARBA" id="ARBA00022857"/>
    </source>
</evidence>
<accession>A0A423VRG3</accession>
<dbReference type="AlphaFoldDB" id="A0A423VRG3"/>
<keyword evidence="1" id="KW-0521">NADP</keyword>
<proteinExistence type="predicted"/>
<dbReference type="PRINTS" id="PR00081">
    <property type="entry name" value="GDHRDH"/>
</dbReference>
<dbReference type="InterPro" id="IPR012292">
    <property type="entry name" value="Globin/Proto"/>
</dbReference>
<dbReference type="InterPro" id="IPR020904">
    <property type="entry name" value="Sc_DH/Rdtase_CS"/>
</dbReference>
<dbReference type="InterPro" id="IPR002347">
    <property type="entry name" value="SDR_fam"/>
</dbReference>
<name>A0A423VRG3_CYTCH</name>
<sequence length="544" mass="59272">MVSSMLNANSVFRVDGIVVVVTGGGTGIGWNMAEALAVNGARKVYILGRRLDVLKQGAAKYPDVMVPIVCDVTSKESIQSAVDQVAQDIGYVNLLIANSGIAGPANHYNPSLSLPELRAQLLSASMEDFTQTLHVNVTGAWFTMASFLELLDAGNKHAVSGQDGAFGAPVAEGVKVPSIQSQVVFTASLAAVSRGYWTAPSYGGSKAAIMHLMKHASTNLARHGIRANALAPGFFPSELTTGMLSGRKPEEETPDDHRWIPAQKFGGEEEMAGAILYLASRAGSFTNGMVLLNDDDIEALMSGSKYIKQLIPAIVNIVYHKLLQYDITARAFETRSTSYEGPVDTNLNDNSPQILHRKMFLRAYLNKLCSDPSTMDFWYYLDKVGMMHVGRGREHPLHVEYVHIGACLAFIQDTLTEALLSHPRIKMDRKIALVKALGKVIWIQNDLFAKWYVRDGDEFLEEMEQPEVEPEGYLDGRKILDEIEEEKQEGASSADATPKSPTTPKTCPFSGIPIRSKTEASPPVKDKSPLAKEAPAGETREDGS</sequence>
<dbReference type="InterPro" id="IPR036291">
    <property type="entry name" value="NAD(P)-bd_dom_sf"/>
</dbReference>
<dbReference type="EMBL" id="LJZO01000032">
    <property type="protein sequence ID" value="ROV93519.1"/>
    <property type="molecule type" value="Genomic_DNA"/>
</dbReference>
<feature type="region of interest" description="Disordered" evidence="2">
    <location>
        <begin position="480"/>
        <end position="544"/>
    </location>
</feature>
<dbReference type="InterPro" id="IPR044398">
    <property type="entry name" value="Globin-sensor_dom"/>
</dbReference>
<dbReference type="Gene3D" id="1.10.490.10">
    <property type="entry name" value="Globins"/>
    <property type="match status" value="1"/>
</dbReference>
<reference evidence="4 5" key="1">
    <citation type="submission" date="2015-09" db="EMBL/GenBank/DDBJ databases">
        <title>Host preference determinants of Valsa canker pathogens revealed by comparative genomics.</title>
        <authorList>
            <person name="Yin Z."/>
            <person name="Huang L."/>
        </authorList>
    </citation>
    <scope>NUCLEOTIDE SEQUENCE [LARGE SCALE GENOMIC DNA]</scope>
    <source>
        <strain evidence="4 5">YSFL</strain>
    </source>
</reference>